<dbReference type="PANTHER" id="PTHR48103:SF2">
    <property type="entry name" value="MIDASIN"/>
    <property type="match status" value="1"/>
</dbReference>
<feature type="domain" description="ATPase dynein-related AAA" evidence="9">
    <location>
        <begin position="97"/>
        <end position="233"/>
    </location>
</feature>
<dbReference type="Gene3D" id="3.40.50.300">
    <property type="entry name" value="P-loop containing nucleotide triphosphate hydrolases"/>
    <property type="match status" value="1"/>
</dbReference>
<feature type="domain" description="Midasin AAA lid" evidence="10">
    <location>
        <begin position="264"/>
        <end position="360"/>
    </location>
</feature>
<comment type="subcellular location">
    <subcellularLocation>
        <location evidence="1">Nucleus</location>
        <location evidence="1">Nucleolus</location>
    </subcellularLocation>
    <subcellularLocation>
        <location evidence="2">Nucleus</location>
        <location evidence="2">Nucleoplasm</location>
    </subcellularLocation>
</comment>
<dbReference type="GO" id="GO:0000055">
    <property type="term" value="P:ribosomal large subunit export from nucleus"/>
    <property type="evidence" value="ECO:0007669"/>
    <property type="project" value="TreeGrafter"/>
</dbReference>
<evidence type="ECO:0000256" key="3">
    <source>
        <dbReference type="ARBA" id="ARBA00007188"/>
    </source>
</evidence>
<keyword evidence="6" id="KW-0067">ATP-binding</keyword>
<dbReference type="EMBL" id="UYRV01003696">
    <property type="protein sequence ID" value="VDK50592.1"/>
    <property type="molecule type" value="Genomic_DNA"/>
</dbReference>
<dbReference type="OrthoDB" id="422220at2759"/>
<comment type="similarity">
    <text evidence="3">Belongs to the midasin family.</text>
</comment>
<organism evidence="11 12">
    <name type="scientific">Cylicostephanus goldi</name>
    <name type="common">Nematode worm</name>
    <dbReference type="NCBI Taxonomy" id="71465"/>
    <lineage>
        <taxon>Eukaryota</taxon>
        <taxon>Metazoa</taxon>
        <taxon>Ecdysozoa</taxon>
        <taxon>Nematoda</taxon>
        <taxon>Chromadorea</taxon>
        <taxon>Rhabditida</taxon>
        <taxon>Rhabditina</taxon>
        <taxon>Rhabditomorpha</taxon>
        <taxon>Strongyloidea</taxon>
        <taxon>Strongylidae</taxon>
        <taxon>Cylicostephanus</taxon>
    </lineage>
</organism>
<evidence type="ECO:0000256" key="6">
    <source>
        <dbReference type="ARBA" id="ARBA00022840"/>
    </source>
</evidence>
<evidence type="ECO:0000256" key="5">
    <source>
        <dbReference type="ARBA" id="ARBA00022741"/>
    </source>
</evidence>
<keyword evidence="5" id="KW-0547">Nucleotide-binding</keyword>
<reference evidence="11 12" key="1">
    <citation type="submission" date="2018-11" db="EMBL/GenBank/DDBJ databases">
        <authorList>
            <consortium name="Pathogen Informatics"/>
        </authorList>
    </citation>
    <scope>NUCLEOTIDE SEQUENCE [LARGE SCALE GENOMIC DNA]</scope>
</reference>
<dbReference type="FunFam" id="3.40.50.300:FF:000142">
    <property type="entry name" value="Midasin"/>
    <property type="match status" value="1"/>
</dbReference>
<dbReference type="GO" id="GO:0005654">
    <property type="term" value="C:nucleoplasm"/>
    <property type="evidence" value="ECO:0007669"/>
    <property type="project" value="UniProtKB-SubCell"/>
</dbReference>
<keyword evidence="8" id="KW-0539">Nucleus</keyword>
<dbReference type="GO" id="GO:0016887">
    <property type="term" value="F:ATP hydrolysis activity"/>
    <property type="evidence" value="ECO:0007669"/>
    <property type="project" value="InterPro"/>
</dbReference>
<gene>
    <name evidence="11" type="ORF">CGOC_LOCUS1817</name>
</gene>
<dbReference type="Pfam" id="PF17867">
    <property type="entry name" value="AAA_lid_7"/>
    <property type="match status" value="1"/>
</dbReference>
<evidence type="ECO:0000256" key="7">
    <source>
        <dbReference type="ARBA" id="ARBA00023186"/>
    </source>
</evidence>
<dbReference type="Pfam" id="PF07728">
    <property type="entry name" value="AAA_5"/>
    <property type="match status" value="1"/>
</dbReference>
<protein>
    <recommendedName>
        <fullName evidence="4">Midasin</fullName>
    </recommendedName>
</protein>
<evidence type="ECO:0000259" key="9">
    <source>
        <dbReference type="Pfam" id="PF07728"/>
    </source>
</evidence>
<feature type="non-terminal residue" evidence="11">
    <location>
        <position position="395"/>
    </location>
</feature>
<dbReference type="InterPro" id="IPR011704">
    <property type="entry name" value="ATPase_dyneun-rel_AAA"/>
</dbReference>
<evidence type="ECO:0000256" key="2">
    <source>
        <dbReference type="ARBA" id="ARBA00004642"/>
    </source>
</evidence>
<dbReference type="InterPro" id="IPR027417">
    <property type="entry name" value="P-loop_NTPase"/>
</dbReference>
<dbReference type="GO" id="GO:0005524">
    <property type="term" value="F:ATP binding"/>
    <property type="evidence" value="ECO:0007669"/>
    <property type="project" value="UniProtKB-KW"/>
</dbReference>
<evidence type="ECO:0000256" key="8">
    <source>
        <dbReference type="ARBA" id="ARBA00023242"/>
    </source>
</evidence>
<dbReference type="Proteomes" id="UP000271889">
    <property type="component" value="Unassembled WGS sequence"/>
</dbReference>
<dbReference type="GO" id="GO:0005730">
    <property type="term" value="C:nucleolus"/>
    <property type="evidence" value="ECO:0007669"/>
    <property type="project" value="UniProtKB-SubCell"/>
</dbReference>
<evidence type="ECO:0000259" key="10">
    <source>
        <dbReference type="Pfam" id="PF17867"/>
    </source>
</evidence>
<evidence type="ECO:0000313" key="12">
    <source>
        <dbReference type="Proteomes" id="UP000271889"/>
    </source>
</evidence>
<keyword evidence="7" id="KW-0143">Chaperone</keyword>
<sequence length="395" mass="44264">MAFLTNLDSEAKQMMRAKIAQTFRASTNIPVPAPSAKENCVSLFVFFMARFGRFQVEGYWIERGVNLPEEDPNYVVTKTVKANLAEIARIVSSGRFPVLLEGETSAGKTSIVCYLARLTGNAIVRINNHEHTDVQEYMGSYVGDAAGRLVFQEGALVKAVRDGSWVILDELNLAPTDIIETLNRLLDDNRELFVPEMNAVIRAHPRFRLFATQNPAGTYGGRKRLSRALMSRFVVLKFDHLPLDELSSMVCILYLVSMLPSAIIQIVCVRCGVHPSAATRMINVLSKLRLRRSISGLFSAKDGLMTLRDVFRWAKRLATDTTCEDWLQILANHGYFLLAGRCRNQKDADAVVETLENELKRKIEPSKLFATDSPYMPKAVDLGSIVLTLGMRRML</sequence>
<evidence type="ECO:0000256" key="4">
    <source>
        <dbReference type="ARBA" id="ARBA00017143"/>
    </source>
</evidence>
<keyword evidence="12" id="KW-1185">Reference proteome</keyword>
<dbReference type="InterPro" id="IPR040848">
    <property type="entry name" value="AAA_lid_7"/>
</dbReference>
<dbReference type="GO" id="GO:0000027">
    <property type="term" value="P:ribosomal large subunit assembly"/>
    <property type="evidence" value="ECO:0007669"/>
    <property type="project" value="TreeGrafter"/>
</dbReference>
<dbReference type="PANTHER" id="PTHR48103">
    <property type="entry name" value="MIDASIN-RELATED"/>
    <property type="match status" value="1"/>
</dbReference>
<accession>A0A3P6QKK7</accession>
<dbReference type="SUPFAM" id="SSF52540">
    <property type="entry name" value="P-loop containing nucleoside triphosphate hydrolases"/>
    <property type="match status" value="1"/>
</dbReference>
<dbReference type="GO" id="GO:0030687">
    <property type="term" value="C:preribosome, large subunit precursor"/>
    <property type="evidence" value="ECO:0007669"/>
    <property type="project" value="TreeGrafter"/>
</dbReference>
<evidence type="ECO:0000256" key="1">
    <source>
        <dbReference type="ARBA" id="ARBA00004604"/>
    </source>
</evidence>
<name>A0A3P6QKK7_CYLGO</name>
<proteinExistence type="inferred from homology"/>
<evidence type="ECO:0000313" key="11">
    <source>
        <dbReference type="EMBL" id="VDK50592.1"/>
    </source>
</evidence>
<dbReference type="AlphaFoldDB" id="A0A3P6QKK7"/>